<dbReference type="OrthoDB" id="5971812at2759"/>
<dbReference type="KEGG" id="bbel:109482999"/>
<dbReference type="Proteomes" id="UP000515135">
    <property type="component" value="Unplaced"/>
</dbReference>
<gene>
    <name evidence="4" type="primary">LOC109482999</name>
</gene>
<evidence type="ECO:0000313" key="4">
    <source>
        <dbReference type="RefSeq" id="XP_019641516.1"/>
    </source>
</evidence>
<feature type="compositionally biased region" description="Acidic residues" evidence="1">
    <location>
        <begin position="271"/>
        <end position="303"/>
    </location>
</feature>
<dbReference type="InterPro" id="IPR046496">
    <property type="entry name" value="DUF6589"/>
</dbReference>
<sequence length="303" mass="34127">MAHMGLESLSDTYQGEDSVDDICNTFLQKYIFGVRHRDKADDSLYNLCTSLLYHLLLYVDLRQAIRYDNGPAIVAHWSFWLATLLGTGRTQYSTEAANFICNMKADWSEAISNLATHNRTINTHGREGHSKPIDMLVEHYNKILKGVYRASGGHLTVEHAKDASLAVQMFDEARKFCSKLFNTRQTVRHSVPSADRDIKLMTDAVVDEKTYNITPGRRLLGNKTFENPVTKGMAKITEAKWLESFLQKEDGRLPQTPDATDANMEGGNNMVEEEDASDDNSDDNADSDESDDDDTNTDLLMDE</sequence>
<keyword evidence="3" id="KW-1185">Reference proteome</keyword>
<protein>
    <submittedName>
        <fullName evidence="4">Uncharacterized protein LOC109482999</fullName>
    </submittedName>
</protein>
<evidence type="ECO:0000256" key="1">
    <source>
        <dbReference type="SAM" id="MobiDB-lite"/>
    </source>
</evidence>
<evidence type="ECO:0000259" key="2">
    <source>
        <dbReference type="Pfam" id="PF20231"/>
    </source>
</evidence>
<dbReference type="RefSeq" id="XP_019641516.1">
    <property type="nucleotide sequence ID" value="XM_019785957.1"/>
</dbReference>
<reference evidence="4" key="1">
    <citation type="submission" date="2025-08" db="UniProtKB">
        <authorList>
            <consortium name="RefSeq"/>
        </authorList>
    </citation>
    <scope>IDENTIFICATION</scope>
    <source>
        <tissue evidence="4">Gonad</tissue>
    </source>
</reference>
<dbReference type="AlphaFoldDB" id="A0A6P5AHZ7"/>
<proteinExistence type="predicted"/>
<feature type="domain" description="DUF6589" evidence="2">
    <location>
        <begin position="38"/>
        <end position="189"/>
    </location>
</feature>
<dbReference type="GeneID" id="109482999"/>
<name>A0A6P5AHZ7_BRABE</name>
<organism evidence="3 4">
    <name type="scientific">Branchiostoma belcheri</name>
    <name type="common">Amphioxus</name>
    <dbReference type="NCBI Taxonomy" id="7741"/>
    <lineage>
        <taxon>Eukaryota</taxon>
        <taxon>Metazoa</taxon>
        <taxon>Chordata</taxon>
        <taxon>Cephalochordata</taxon>
        <taxon>Leptocardii</taxon>
        <taxon>Amphioxiformes</taxon>
        <taxon>Branchiostomatidae</taxon>
        <taxon>Branchiostoma</taxon>
    </lineage>
</organism>
<dbReference type="Pfam" id="PF20231">
    <property type="entry name" value="DUF6589"/>
    <property type="match status" value="1"/>
</dbReference>
<evidence type="ECO:0000313" key="3">
    <source>
        <dbReference type="Proteomes" id="UP000515135"/>
    </source>
</evidence>
<feature type="region of interest" description="Disordered" evidence="1">
    <location>
        <begin position="248"/>
        <end position="303"/>
    </location>
</feature>
<accession>A0A6P5AHZ7</accession>